<sequence>MWSSDRRNLLKLLVAAPALAALSACGFTPAFAPDGGGNRLLNATRLPDPDSGDSYQLVRDLEQRLGRAENPVYDLAMKLNVTESALAITSNGNTARFNVLGDLSYTLRDIATGTQLGAGKVSNFSGYSATGTTVATQAAQRDAHKRLMSMLINMLVPRLITDAARAPQIPAPAAVPPAPLTP</sequence>
<proteinExistence type="predicted"/>
<keyword evidence="1" id="KW-0732">Signal</keyword>
<dbReference type="Proteomes" id="UP000594118">
    <property type="component" value="Chromosome"/>
</dbReference>
<dbReference type="EMBL" id="CP045201">
    <property type="protein sequence ID" value="QOL82209.1"/>
    <property type="molecule type" value="Genomic_DNA"/>
</dbReference>
<dbReference type="Pfam" id="PF04390">
    <property type="entry name" value="LptE"/>
    <property type="match status" value="1"/>
</dbReference>
<dbReference type="InterPro" id="IPR007485">
    <property type="entry name" value="LPS_assembly_LptE"/>
</dbReference>
<dbReference type="RefSeq" id="WP_193080200.1">
    <property type="nucleotide sequence ID" value="NZ_CP045201.1"/>
</dbReference>
<dbReference type="KEGG" id="pshq:F3W81_16035"/>
<evidence type="ECO:0000256" key="1">
    <source>
        <dbReference type="SAM" id="SignalP"/>
    </source>
</evidence>
<feature type="chain" id="PRO_5032832306" description="LPS-assembly lipoprotein" evidence="1">
    <location>
        <begin position="33"/>
        <end position="182"/>
    </location>
</feature>
<name>A0A7L9WPM1_9RHOB</name>
<organism evidence="2 3">
    <name type="scientific">Pseudooceanicola spongiae</name>
    <dbReference type="NCBI Taxonomy" id="2613965"/>
    <lineage>
        <taxon>Bacteria</taxon>
        <taxon>Pseudomonadati</taxon>
        <taxon>Pseudomonadota</taxon>
        <taxon>Alphaproteobacteria</taxon>
        <taxon>Rhodobacterales</taxon>
        <taxon>Paracoccaceae</taxon>
        <taxon>Pseudooceanicola</taxon>
    </lineage>
</organism>
<dbReference type="PROSITE" id="PS51257">
    <property type="entry name" value="PROKAR_LIPOPROTEIN"/>
    <property type="match status" value="1"/>
</dbReference>
<dbReference type="GO" id="GO:0043165">
    <property type="term" value="P:Gram-negative-bacterium-type cell outer membrane assembly"/>
    <property type="evidence" value="ECO:0007669"/>
    <property type="project" value="InterPro"/>
</dbReference>
<dbReference type="AlphaFoldDB" id="A0A7L9WPM1"/>
<dbReference type="PROSITE" id="PS51318">
    <property type="entry name" value="TAT"/>
    <property type="match status" value="1"/>
</dbReference>
<gene>
    <name evidence="2" type="ORF">F3W81_16035</name>
</gene>
<evidence type="ECO:0000313" key="3">
    <source>
        <dbReference type="Proteomes" id="UP000594118"/>
    </source>
</evidence>
<evidence type="ECO:0008006" key="4">
    <source>
        <dbReference type="Google" id="ProtNLM"/>
    </source>
</evidence>
<protein>
    <recommendedName>
        <fullName evidence="4">LPS-assembly lipoprotein</fullName>
    </recommendedName>
</protein>
<feature type="signal peptide" evidence="1">
    <location>
        <begin position="1"/>
        <end position="32"/>
    </location>
</feature>
<dbReference type="GO" id="GO:0019867">
    <property type="term" value="C:outer membrane"/>
    <property type="evidence" value="ECO:0007669"/>
    <property type="project" value="InterPro"/>
</dbReference>
<evidence type="ECO:0000313" key="2">
    <source>
        <dbReference type="EMBL" id="QOL82209.1"/>
    </source>
</evidence>
<keyword evidence="3" id="KW-1185">Reference proteome</keyword>
<dbReference type="Gene3D" id="3.30.160.150">
    <property type="entry name" value="Lipoprotein like domain"/>
    <property type="match status" value="1"/>
</dbReference>
<dbReference type="InterPro" id="IPR006311">
    <property type="entry name" value="TAT_signal"/>
</dbReference>
<reference evidence="2 3" key="1">
    <citation type="submission" date="2019-10" db="EMBL/GenBank/DDBJ databases">
        <title>Pseudopuniceibacterium sp. HQ09 islated from Antarctica.</title>
        <authorList>
            <person name="Liao L."/>
            <person name="Su S."/>
            <person name="Chen B."/>
            <person name="Yu Y."/>
        </authorList>
    </citation>
    <scope>NUCLEOTIDE SEQUENCE [LARGE SCALE GENOMIC DNA]</scope>
    <source>
        <strain evidence="2 3">HQ09</strain>
    </source>
</reference>
<accession>A0A7L9WPM1</accession>